<comment type="caution">
    <text evidence="2">The sequence shown here is derived from an EMBL/GenBank/DDBJ whole genome shotgun (WGS) entry which is preliminary data.</text>
</comment>
<keyword evidence="1" id="KW-0732">Signal</keyword>
<evidence type="ECO:0000313" key="2">
    <source>
        <dbReference type="EMBL" id="KYF63632.1"/>
    </source>
</evidence>
<gene>
    <name evidence="2" type="ORF">BE04_44200</name>
</gene>
<organism evidence="2 3">
    <name type="scientific">Sorangium cellulosum</name>
    <name type="common">Polyangium cellulosum</name>
    <dbReference type="NCBI Taxonomy" id="56"/>
    <lineage>
        <taxon>Bacteria</taxon>
        <taxon>Pseudomonadati</taxon>
        <taxon>Myxococcota</taxon>
        <taxon>Polyangia</taxon>
        <taxon>Polyangiales</taxon>
        <taxon>Polyangiaceae</taxon>
        <taxon>Sorangium</taxon>
    </lineage>
</organism>
<protein>
    <recommendedName>
        <fullName evidence="4">Secreted protein</fullName>
    </recommendedName>
</protein>
<evidence type="ECO:0008006" key="4">
    <source>
        <dbReference type="Google" id="ProtNLM"/>
    </source>
</evidence>
<proteinExistence type="predicted"/>
<dbReference type="Proteomes" id="UP000075604">
    <property type="component" value="Unassembled WGS sequence"/>
</dbReference>
<reference evidence="2 3" key="1">
    <citation type="submission" date="2014-02" db="EMBL/GenBank/DDBJ databases">
        <title>The small core and large imbalanced accessory genome model reveals a collaborative survival strategy of Sorangium cellulosum strains in nature.</title>
        <authorList>
            <person name="Han K."/>
            <person name="Peng R."/>
            <person name="Blom J."/>
            <person name="Li Y.-Z."/>
        </authorList>
    </citation>
    <scope>NUCLEOTIDE SEQUENCE [LARGE SCALE GENOMIC DNA]</scope>
    <source>
        <strain evidence="2 3">So0157-18</strain>
    </source>
</reference>
<feature type="chain" id="PRO_5007566583" description="Secreted protein" evidence="1">
    <location>
        <begin position="29"/>
        <end position="99"/>
    </location>
</feature>
<name>A0A150Q6N3_SORCE</name>
<evidence type="ECO:0000256" key="1">
    <source>
        <dbReference type="SAM" id="SignalP"/>
    </source>
</evidence>
<accession>A0A150Q6N3</accession>
<dbReference type="EMBL" id="JELX01000592">
    <property type="protein sequence ID" value="KYF63632.1"/>
    <property type="molecule type" value="Genomic_DNA"/>
</dbReference>
<evidence type="ECO:0000313" key="3">
    <source>
        <dbReference type="Proteomes" id="UP000075604"/>
    </source>
</evidence>
<feature type="signal peptide" evidence="1">
    <location>
        <begin position="1"/>
        <end position="28"/>
    </location>
</feature>
<sequence length="99" mass="10297">MAGGASAMPRPALAVALLLFALTPGCSSSGSDPCEVVCAKSAECQPDGPGEDICIDLCRSESARVSYRTAIERQAECYEEKGWSCADLAIGACDYSPED</sequence>
<dbReference type="AlphaFoldDB" id="A0A150Q6N3"/>